<evidence type="ECO:0000313" key="2">
    <source>
        <dbReference type="Proteomes" id="UP000798808"/>
    </source>
</evidence>
<dbReference type="InterPro" id="IPR045865">
    <property type="entry name" value="ACT-like_dom_sf"/>
</dbReference>
<name>A0ABW9RTU5_9BACT</name>
<dbReference type="SUPFAM" id="SSF55021">
    <property type="entry name" value="ACT-like"/>
    <property type="match status" value="1"/>
</dbReference>
<keyword evidence="2" id="KW-1185">Reference proteome</keyword>
<accession>A0ABW9RTU5</accession>
<dbReference type="Gene3D" id="3.30.2130.10">
    <property type="entry name" value="VC0802-like"/>
    <property type="match status" value="1"/>
</dbReference>
<dbReference type="RefSeq" id="WP_185156172.1">
    <property type="nucleotide sequence ID" value="NZ_SMLW01000634.1"/>
</dbReference>
<reference evidence="1 2" key="1">
    <citation type="submission" date="2019-02" db="EMBL/GenBank/DDBJ databases">
        <authorList>
            <person name="Goldberg S.R."/>
            <person name="Haltli B.A."/>
            <person name="Correa H."/>
            <person name="Russell K.G."/>
        </authorList>
    </citation>
    <scope>NUCLEOTIDE SEQUENCE [LARGE SCALE GENOMIC DNA]</scope>
    <source>
        <strain evidence="1 2">JCM 16186</strain>
    </source>
</reference>
<protein>
    <submittedName>
        <fullName evidence="1">Amino acid-binding ACT domain-containing protein</fullName>
    </submittedName>
</protein>
<proteinExistence type="predicted"/>
<dbReference type="Proteomes" id="UP000798808">
    <property type="component" value="Unassembled WGS sequence"/>
</dbReference>
<gene>
    <name evidence="1" type="ORF">E1163_21775</name>
</gene>
<dbReference type="EMBL" id="SMLW01000634">
    <property type="protein sequence ID" value="MTI27602.1"/>
    <property type="molecule type" value="Genomic_DNA"/>
</dbReference>
<feature type="non-terminal residue" evidence="1">
    <location>
        <position position="1"/>
    </location>
</feature>
<organism evidence="1 2">
    <name type="scientific">Fulvivirga kasyanovii</name>
    <dbReference type="NCBI Taxonomy" id="396812"/>
    <lineage>
        <taxon>Bacteria</taxon>
        <taxon>Pseudomonadati</taxon>
        <taxon>Bacteroidota</taxon>
        <taxon>Cytophagia</taxon>
        <taxon>Cytophagales</taxon>
        <taxon>Fulvivirgaceae</taxon>
        <taxon>Fulvivirga</taxon>
    </lineage>
</organism>
<sequence length="102" mass="11306">EGGGAWVVNNEGVAHFLVEDASKARKALEAKGIEVIKENEILVQRLKQDQPGQLGKITRAMEKAGVNIEVLYSDHDNQLILVVDNYEKGKEVSDNWTRGVYA</sequence>
<evidence type="ECO:0000313" key="1">
    <source>
        <dbReference type="EMBL" id="MTI27602.1"/>
    </source>
</evidence>
<comment type="caution">
    <text evidence="1">The sequence shown here is derived from an EMBL/GenBank/DDBJ whole genome shotgun (WGS) entry which is preliminary data.</text>
</comment>